<keyword evidence="2" id="KW-1185">Reference proteome</keyword>
<dbReference type="Proteomes" id="UP001157418">
    <property type="component" value="Unassembled WGS sequence"/>
</dbReference>
<proteinExistence type="predicted"/>
<evidence type="ECO:0000313" key="1">
    <source>
        <dbReference type="EMBL" id="CAH1425348.1"/>
    </source>
</evidence>
<sequence>MNMSLIVNGSLIIEKKSRGVNVGSTRYSYCEVDDESWDHILVGCDFAKTTFEWIFRWCGISGYAVLES</sequence>
<protein>
    <recommendedName>
        <fullName evidence="3">Reverse transcriptase zinc-binding domain-containing protein</fullName>
    </recommendedName>
</protein>
<organism evidence="1 2">
    <name type="scientific">Lactuca virosa</name>
    <dbReference type="NCBI Taxonomy" id="75947"/>
    <lineage>
        <taxon>Eukaryota</taxon>
        <taxon>Viridiplantae</taxon>
        <taxon>Streptophyta</taxon>
        <taxon>Embryophyta</taxon>
        <taxon>Tracheophyta</taxon>
        <taxon>Spermatophyta</taxon>
        <taxon>Magnoliopsida</taxon>
        <taxon>eudicotyledons</taxon>
        <taxon>Gunneridae</taxon>
        <taxon>Pentapetalae</taxon>
        <taxon>asterids</taxon>
        <taxon>campanulids</taxon>
        <taxon>Asterales</taxon>
        <taxon>Asteraceae</taxon>
        <taxon>Cichorioideae</taxon>
        <taxon>Cichorieae</taxon>
        <taxon>Lactucinae</taxon>
        <taxon>Lactuca</taxon>
    </lineage>
</organism>
<evidence type="ECO:0000313" key="2">
    <source>
        <dbReference type="Proteomes" id="UP001157418"/>
    </source>
</evidence>
<comment type="caution">
    <text evidence="1">The sequence shown here is derived from an EMBL/GenBank/DDBJ whole genome shotgun (WGS) entry which is preliminary data.</text>
</comment>
<accession>A0AAU9MBH7</accession>
<dbReference type="EMBL" id="CAKMRJ010002223">
    <property type="protein sequence ID" value="CAH1425348.1"/>
    <property type="molecule type" value="Genomic_DNA"/>
</dbReference>
<name>A0AAU9MBH7_9ASTR</name>
<gene>
    <name evidence="1" type="ORF">LVIROSA_LOCUS12496</name>
</gene>
<evidence type="ECO:0008006" key="3">
    <source>
        <dbReference type="Google" id="ProtNLM"/>
    </source>
</evidence>
<reference evidence="1 2" key="1">
    <citation type="submission" date="2022-01" db="EMBL/GenBank/DDBJ databases">
        <authorList>
            <person name="Xiong W."/>
            <person name="Schranz E."/>
        </authorList>
    </citation>
    <scope>NUCLEOTIDE SEQUENCE [LARGE SCALE GENOMIC DNA]</scope>
</reference>
<dbReference type="AlphaFoldDB" id="A0AAU9MBH7"/>